<feature type="compositionally biased region" description="Basic residues" evidence="2">
    <location>
        <begin position="1014"/>
        <end position="1033"/>
    </location>
</feature>
<feature type="region of interest" description="Disordered" evidence="2">
    <location>
        <begin position="199"/>
        <end position="257"/>
    </location>
</feature>
<organism evidence="3 4">
    <name type="scientific">Raphidocelis subcapitata</name>
    <dbReference type="NCBI Taxonomy" id="307507"/>
    <lineage>
        <taxon>Eukaryota</taxon>
        <taxon>Viridiplantae</taxon>
        <taxon>Chlorophyta</taxon>
        <taxon>core chlorophytes</taxon>
        <taxon>Chlorophyceae</taxon>
        <taxon>CS clade</taxon>
        <taxon>Sphaeropleales</taxon>
        <taxon>Selenastraceae</taxon>
        <taxon>Raphidocelis</taxon>
    </lineage>
</organism>
<feature type="region of interest" description="Disordered" evidence="2">
    <location>
        <begin position="1"/>
        <end position="37"/>
    </location>
</feature>
<dbReference type="PANTHER" id="PTHR33590">
    <property type="entry name" value="GLUTENIN, HIGH MOLECULAR WEIGHT SUBUNIT PW212-RELATED PROTEIN"/>
    <property type="match status" value="1"/>
</dbReference>
<dbReference type="STRING" id="307507.A0A2V0P5E9"/>
<evidence type="ECO:0000256" key="2">
    <source>
        <dbReference type="SAM" id="MobiDB-lite"/>
    </source>
</evidence>
<gene>
    <name evidence="3" type="ORF">Rsub_05691</name>
</gene>
<feature type="compositionally biased region" description="Low complexity" evidence="2">
    <location>
        <begin position="1"/>
        <end position="16"/>
    </location>
</feature>
<dbReference type="GO" id="GO:0005930">
    <property type="term" value="C:axoneme"/>
    <property type="evidence" value="ECO:0007669"/>
    <property type="project" value="UniProtKB-SubCell"/>
</dbReference>
<feature type="region of interest" description="Disordered" evidence="2">
    <location>
        <begin position="80"/>
        <end position="111"/>
    </location>
</feature>
<dbReference type="Proteomes" id="UP000247498">
    <property type="component" value="Unassembled WGS sequence"/>
</dbReference>
<keyword evidence="4" id="KW-1185">Reference proteome</keyword>
<dbReference type="AlphaFoldDB" id="A0A2V0P5E9"/>
<feature type="region of interest" description="Disordered" evidence="2">
    <location>
        <begin position="453"/>
        <end position="502"/>
    </location>
</feature>
<accession>A0A2V0P5E9</accession>
<feature type="compositionally biased region" description="Low complexity" evidence="2">
    <location>
        <begin position="205"/>
        <end position="254"/>
    </location>
</feature>
<feature type="compositionally biased region" description="Pro residues" evidence="2">
    <location>
        <begin position="474"/>
        <end position="499"/>
    </location>
</feature>
<feature type="compositionally biased region" description="Low complexity" evidence="2">
    <location>
        <begin position="1035"/>
        <end position="1047"/>
    </location>
</feature>
<dbReference type="PANTHER" id="PTHR33590:SF1">
    <property type="entry name" value="PDZ DOMAIN-CONTAINING PROTEIN"/>
    <property type="match status" value="1"/>
</dbReference>
<feature type="compositionally biased region" description="Low complexity" evidence="2">
    <location>
        <begin position="453"/>
        <end position="473"/>
    </location>
</feature>
<feature type="compositionally biased region" description="Low complexity" evidence="2">
    <location>
        <begin position="635"/>
        <end position="657"/>
    </location>
</feature>
<dbReference type="InParanoid" id="A0A2V0P5E9"/>
<dbReference type="InterPro" id="IPR032675">
    <property type="entry name" value="LRR_dom_sf"/>
</dbReference>
<sequence>MPQGGAAAAAAAAAQPPGQPQPQPQREQDGGAAVAAAAPDLSQALPEAVLRAVAARLPLLDAAALAGTCRRMRAVVDGLHSEQGGGSFRSSRGWPCAEGSSERGGGGGGGVSAALRRRSWLAAAADSGSWRWPLLPAVRQPQGGGQEGERRGGRQGLGGRGPVLPPVEHASFFTVPPAVVAGTIAIVTDGHATAFLGAPSAAHSQQKQEQGQEQGQQQQELQQQQQGRQQQGQQQQQEQQHRQQQQQRRQSDQQAPAEDDRLLIGHFPPLGARDPPASPAWLLPGRRWPRLRHILDLPPPPAHATADALAAWPPRLAGRLRHARWLDPGSPLSALAAPVGGGDADAGAARRTLAAALETLAAGRARGGGARRRGDPRGGGGGGDDDSSDDDGGDGDGGDAGAVRLQLLDAAGCGISDQEVAAFIHPGLVALNAEATGAGGLTFMLLGAPASPAPAAAGPPDGGAAACPAAAPGPSSPPPQQQPPPPQQQQQQPLPPPPRAQAQPWALRALDLSRCLSLSAAREHAAYRLFQAALGRLECLEDLALRSCNVDAALPAHRLPPGAPPPPWAAAVSRLRALDACDAAALSPRCLAALLRLGRALRRLELTGCRSLAAGAAGPGASGSLRSLLLASLPPTPQQQSQQPAANCAAADAAVPGPAVPPEGPPPAAGLPSLHALAAGWGFSCGAAAAMVDASPFLTRLELGLGAEARDGLLARASERCPHLQIVSLRLAAAGTEGVAAVLSGCPKLRVLRLQHCSGALDGGAIAAAAERQAHRWQLEELQLVGGGAASLTDGDLLRLLQIQPPPTAAAPAAAAAAGSASAARAVGSAAGPAARIPRAPRAPLRLHTLAVVNARGLTDALLLRLAAAAAQLPLRHLRLEECFAPAKGRGAAGLIVGSGGGSGGGGSGGGGGEGCADGSGGAQSPAFTEGALLRLLARCPGLLSLRLRHAAAPLGAGFVAAAAEACPLLARVLLDQCDLAGGGFQLAADAYSSLGVVQVVKCAAFSADGEPLRHHHHHSRHGHHGHNGHHGHAPAEAAAAEGPGGAAAAAPVGVGADAAPAARRVAAALLTHRLHEGQTASTPLR</sequence>
<feature type="region of interest" description="Disordered" evidence="2">
    <location>
        <begin position="1012"/>
        <end position="1047"/>
    </location>
</feature>
<feature type="compositionally biased region" description="Acidic residues" evidence="2">
    <location>
        <begin position="383"/>
        <end position="397"/>
    </location>
</feature>
<feature type="compositionally biased region" description="Gly residues" evidence="2">
    <location>
        <begin position="102"/>
        <end position="111"/>
    </location>
</feature>
<dbReference type="OrthoDB" id="550575at2759"/>
<feature type="region of interest" description="Disordered" evidence="2">
    <location>
        <begin position="364"/>
        <end position="400"/>
    </location>
</feature>
<feature type="compositionally biased region" description="Pro residues" evidence="2">
    <location>
        <begin position="658"/>
        <end position="667"/>
    </location>
</feature>
<evidence type="ECO:0000313" key="4">
    <source>
        <dbReference type="Proteomes" id="UP000247498"/>
    </source>
</evidence>
<comment type="subcellular location">
    <subcellularLocation>
        <location evidence="1">Cytoplasm</location>
        <location evidence="1">Cytoskeleton</location>
        <location evidence="1">Cilium axoneme</location>
    </subcellularLocation>
</comment>
<feature type="region of interest" description="Disordered" evidence="2">
    <location>
        <begin position="635"/>
        <end position="667"/>
    </location>
</feature>
<dbReference type="Gene3D" id="3.80.10.10">
    <property type="entry name" value="Ribonuclease Inhibitor"/>
    <property type="match status" value="1"/>
</dbReference>
<protein>
    <submittedName>
        <fullName evidence="3">Uncharacterized protein</fullName>
    </submittedName>
</protein>
<comment type="caution">
    <text evidence="3">The sequence shown here is derived from an EMBL/GenBank/DDBJ whole genome shotgun (WGS) entry which is preliminary data.</text>
</comment>
<name>A0A2V0P5E9_9CHLO</name>
<proteinExistence type="predicted"/>
<dbReference type="EMBL" id="BDRX01000037">
    <property type="protein sequence ID" value="GBF93080.1"/>
    <property type="molecule type" value="Genomic_DNA"/>
</dbReference>
<evidence type="ECO:0000313" key="3">
    <source>
        <dbReference type="EMBL" id="GBF93080.1"/>
    </source>
</evidence>
<evidence type="ECO:0000256" key="1">
    <source>
        <dbReference type="ARBA" id="ARBA00004430"/>
    </source>
</evidence>
<dbReference type="SUPFAM" id="SSF52047">
    <property type="entry name" value="RNI-like"/>
    <property type="match status" value="1"/>
</dbReference>
<feature type="region of interest" description="Disordered" evidence="2">
    <location>
        <begin position="133"/>
        <end position="163"/>
    </location>
</feature>
<reference evidence="3 4" key="1">
    <citation type="journal article" date="2018" name="Sci. Rep.">
        <title>Raphidocelis subcapitata (=Pseudokirchneriella subcapitata) provides an insight into genome evolution and environmental adaptations in the Sphaeropleales.</title>
        <authorList>
            <person name="Suzuki S."/>
            <person name="Yamaguchi H."/>
            <person name="Nakajima N."/>
            <person name="Kawachi M."/>
        </authorList>
    </citation>
    <scope>NUCLEOTIDE SEQUENCE [LARGE SCALE GENOMIC DNA]</scope>
    <source>
        <strain evidence="3 4">NIES-35</strain>
    </source>
</reference>